<evidence type="ECO:0000313" key="2">
    <source>
        <dbReference type="Proteomes" id="UP001454036"/>
    </source>
</evidence>
<comment type="caution">
    <text evidence="1">The sequence shown here is derived from an EMBL/GenBank/DDBJ whole genome shotgun (WGS) entry which is preliminary data.</text>
</comment>
<dbReference type="EMBL" id="BAABME010003158">
    <property type="protein sequence ID" value="GAA0157681.1"/>
    <property type="molecule type" value="Genomic_DNA"/>
</dbReference>
<sequence length="81" mass="9267">MAAHPYCRRVSKEQLLENEATTKVGIPPKQVISSLRKNHPGLLSTSRTVYNAKAKLKKEWLSGRNILEALFDRVWKMGVYL</sequence>
<proteinExistence type="predicted"/>
<organism evidence="1 2">
    <name type="scientific">Lithospermum erythrorhizon</name>
    <name type="common">Purple gromwell</name>
    <name type="synonym">Lithospermum officinale var. erythrorhizon</name>
    <dbReference type="NCBI Taxonomy" id="34254"/>
    <lineage>
        <taxon>Eukaryota</taxon>
        <taxon>Viridiplantae</taxon>
        <taxon>Streptophyta</taxon>
        <taxon>Embryophyta</taxon>
        <taxon>Tracheophyta</taxon>
        <taxon>Spermatophyta</taxon>
        <taxon>Magnoliopsida</taxon>
        <taxon>eudicotyledons</taxon>
        <taxon>Gunneridae</taxon>
        <taxon>Pentapetalae</taxon>
        <taxon>asterids</taxon>
        <taxon>lamiids</taxon>
        <taxon>Boraginales</taxon>
        <taxon>Boraginaceae</taxon>
        <taxon>Boraginoideae</taxon>
        <taxon>Lithospermeae</taxon>
        <taxon>Lithospermum</taxon>
    </lineage>
</organism>
<accession>A0AAV3Q369</accession>
<gene>
    <name evidence="1" type="ORF">LIER_14899</name>
</gene>
<reference evidence="1 2" key="1">
    <citation type="submission" date="2024-01" db="EMBL/GenBank/DDBJ databases">
        <title>The complete chloroplast genome sequence of Lithospermum erythrorhizon: insights into the phylogenetic relationship among Boraginaceae species and the maternal lineages of purple gromwells.</title>
        <authorList>
            <person name="Okada T."/>
            <person name="Watanabe K."/>
        </authorList>
    </citation>
    <scope>NUCLEOTIDE SEQUENCE [LARGE SCALE GENOMIC DNA]</scope>
</reference>
<evidence type="ECO:0000313" key="1">
    <source>
        <dbReference type="EMBL" id="GAA0157681.1"/>
    </source>
</evidence>
<dbReference type="Proteomes" id="UP001454036">
    <property type="component" value="Unassembled WGS sequence"/>
</dbReference>
<protein>
    <submittedName>
        <fullName evidence="1">Uncharacterized protein</fullName>
    </submittedName>
</protein>
<keyword evidence="2" id="KW-1185">Reference proteome</keyword>
<name>A0AAV3Q369_LITER</name>
<dbReference type="AlphaFoldDB" id="A0AAV3Q369"/>